<evidence type="ECO:0000259" key="5">
    <source>
        <dbReference type="PROSITE" id="PS51078"/>
    </source>
</evidence>
<dbReference type="PANTHER" id="PTHR30136">
    <property type="entry name" value="HELIX-TURN-HELIX TRANSCRIPTIONAL REGULATOR, ICLR FAMILY"/>
    <property type="match status" value="1"/>
</dbReference>
<keyword evidence="3" id="KW-0804">Transcription</keyword>
<dbReference type="EMBL" id="FNIR01000010">
    <property type="protein sequence ID" value="SDP13337.1"/>
    <property type="molecule type" value="Genomic_DNA"/>
</dbReference>
<sequence>MRNAPTYPLSSVDAALLLAALLRQEGPTRLTDAAARLGVAPSTAHRLLAALVHRDFAVQLPDRRYAPGPVLGEPVAPVASSHLRDAALPHLRRLVAEQGESAHLVVPAGGVTRFVATVECDAVLRVGDRTGRTLPAHRSAAGKALLAGWDTDALAALLGQLDPAEAERVHRDLRGVRRRGFALNDQATEVGLTAVGVPVPGAPGGAAISLAMPRVRFSRDRLPGWVTALTSTAAAVAADLTDESRGRPRSPGS</sequence>
<evidence type="ECO:0000256" key="2">
    <source>
        <dbReference type="ARBA" id="ARBA00023125"/>
    </source>
</evidence>
<dbReference type="RefSeq" id="WP_091247075.1">
    <property type="nucleotide sequence ID" value="NZ_FNIR01000010.1"/>
</dbReference>
<dbReference type="InterPro" id="IPR036390">
    <property type="entry name" value="WH_DNA-bd_sf"/>
</dbReference>
<gene>
    <name evidence="6" type="ORF">SAMN05660199_03243</name>
</gene>
<proteinExistence type="predicted"/>
<dbReference type="AlphaFoldDB" id="A0A1H0Q7E8"/>
<dbReference type="SMART" id="SM00346">
    <property type="entry name" value="HTH_ICLR"/>
    <property type="match status" value="1"/>
</dbReference>
<organism evidence="6 7">
    <name type="scientific">Klenkia soli</name>
    <dbReference type="NCBI Taxonomy" id="1052260"/>
    <lineage>
        <taxon>Bacteria</taxon>
        <taxon>Bacillati</taxon>
        <taxon>Actinomycetota</taxon>
        <taxon>Actinomycetes</taxon>
        <taxon>Geodermatophilales</taxon>
        <taxon>Geodermatophilaceae</taxon>
        <taxon>Klenkia</taxon>
    </lineage>
</organism>
<evidence type="ECO:0000256" key="3">
    <source>
        <dbReference type="ARBA" id="ARBA00023163"/>
    </source>
</evidence>
<feature type="domain" description="HTH iclR-type" evidence="4">
    <location>
        <begin position="9"/>
        <end position="69"/>
    </location>
</feature>
<dbReference type="Proteomes" id="UP000199088">
    <property type="component" value="Unassembled WGS sequence"/>
</dbReference>
<dbReference type="InterPro" id="IPR029016">
    <property type="entry name" value="GAF-like_dom_sf"/>
</dbReference>
<dbReference type="InterPro" id="IPR005471">
    <property type="entry name" value="Tscrpt_reg_IclR_N"/>
</dbReference>
<dbReference type="InterPro" id="IPR036388">
    <property type="entry name" value="WH-like_DNA-bd_sf"/>
</dbReference>
<dbReference type="PROSITE" id="PS51078">
    <property type="entry name" value="ICLR_ED"/>
    <property type="match status" value="1"/>
</dbReference>
<feature type="domain" description="IclR-ED" evidence="5">
    <location>
        <begin position="69"/>
        <end position="242"/>
    </location>
</feature>
<evidence type="ECO:0000256" key="1">
    <source>
        <dbReference type="ARBA" id="ARBA00023015"/>
    </source>
</evidence>
<keyword evidence="1" id="KW-0805">Transcription regulation</keyword>
<dbReference type="Gene3D" id="1.10.10.10">
    <property type="entry name" value="Winged helix-like DNA-binding domain superfamily/Winged helix DNA-binding domain"/>
    <property type="match status" value="1"/>
</dbReference>
<name>A0A1H0Q7E8_9ACTN</name>
<dbReference type="SUPFAM" id="SSF46785">
    <property type="entry name" value="Winged helix' DNA-binding domain"/>
    <property type="match status" value="1"/>
</dbReference>
<dbReference type="PANTHER" id="PTHR30136:SF24">
    <property type="entry name" value="HTH-TYPE TRANSCRIPTIONAL REPRESSOR ALLR"/>
    <property type="match status" value="1"/>
</dbReference>
<dbReference type="InterPro" id="IPR050707">
    <property type="entry name" value="HTH_MetabolicPath_Reg"/>
</dbReference>
<protein>
    <submittedName>
        <fullName evidence="6">Transcriptional regulator, IclR family</fullName>
    </submittedName>
</protein>
<keyword evidence="7" id="KW-1185">Reference proteome</keyword>
<dbReference type="GO" id="GO:0045892">
    <property type="term" value="P:negative regulation of DNA-templated transcription"/>
    <property type="evidence" value="ECO:0007669"/>
    <property type="project" value="TreeGrafter"/>
</dbReference>
<keyword evidence="2" id="KW-0238">DNA-binding</keyword>
<dbReference type="Gene3D" id="3.30.450.40">
    <property type="match status" value="1"/>
</dbReference>
<dbReference type="Pfam" id="PF09339">
    <property type="entry name" value="HTH_IclR"/>
    <property type="match status" value="1"/>
</dbReference>
<dbReference type="SUPFAM" id="SSF55781">
    <property type="entry name" value="GAF domain-like"/>
    <property type="match status" value="1"/>
</dbReference>
<dbReference type="GO" id="GO:0003677">
    <property type="term" value="F:DNA binding"/>
    <property type="evidence" value="ECO:0007669"/>
    <property type="project" value="UniProtKB-KW"/>
</dbReference>
<accession>A0A1H0Q7E8</accession>
<dbReference type="OrthoDB" id="7274111at2"/>
<evidence type="ECO:0000313" key="7">
    <source>
        <dbReference type="Proteomes" id="UP000199088"/>
    </source>
</evidence>
<reference evidence="7" key="1">
    <citation type="submission" date="2016-10" db="EMBL/GenBank/DDBJ databases">
        <authorList>
            <person name="Varghese N."/>
            <person name="Submissions S."/>
        </authorList>
    </citation>
    <scope>NUCLEOTIDE SEQUENCE [LARGE SCALE GENOMIC DNA]</scope>
    <source>
        <strain evidence="7">DSM 45843</strain>
    </source>
</reference>
<dbReference type="InterPro" id="IPR014757">
    <property type="entry name" value="Tscrpt_reg_IclR_C"/>
</dbReference>
<dbReference type="STRING" id="1052260.SAMN05660199_03243"/>
<evidence type="ECO:0000259" key="4">
    <source>
        <dbReference type="PROSITE" id="PS51077"/>
    </source>
</evidence>
<dbReference type="PROSITE" id="PS51077">
    <property type="entry name" value="HTH_ICLR"/>
    <property type="match status" value="1"/>
</dbReference>
<evidence type="ECO:0000313" key="6">
    <source>
        <dbReference type="EMBL" id="SDP13337.1"/>
    </source>
</evidence>
<dbReference type="GO" id="GO:0003700">
    <property type="term" value="F:DNA-binding transcription factor activity"/>
    <property type="evidence" value="ECO:0007669"/>
    <property type="project" value="TreeGrafter"/>
</dbReference>
<dbReference type="Pfam" id="PF01614">
    <property type="entry name" value="IclR_C"/>
    <property type="match status" value="1"/>
</dbReference>